<dbReference type="EMBL" id="JAAAHW010004292">
    <property type="protein sequence ID" value="KAF9976017.1"/>
    <property type="molecule type" value="Genomic_DNA"/>
</dbReference>
<feature type="transmembrane region" description="Helical" evidence="2">
    <location>
        <begin position="60"/>
        <end position="82"/>
    </location>
</feature>
<feature type="transmembrane region" description="Helical" evidence="2">
    <location>
        <begin position="88"/>
        <end position="110"/>
    </location>
</feature>
<keyword evidence="2" id="KW-0472">Membrane</keyword>
<dbReference type="AlphaFoldDB" id="A0A9P6JGL4"/>
<feature type="compositionally biased region" description="Low complexity" evidence="1">
    <location>
        <begin position="229"/>
        <end position="248"/>
    </location>
</feature>
<feature type="compositionally biased region" description="Low complexity" evidence="1">
    <location>
        <begin position="19"/>
        <end position="35"/>
    </location>
</feature>
<dbReference type="Proteomes" id="UP000749646">
    <property type="component" value="Unassembled WGS sequence"/>
</dbReference>
<keyword evidence="2" id="KW-1133">Transmembrane helix</keyword>
<evidence type="ECO:0000313" key="4">
    <source>
        <dbReference type="Proteomes" id="UP000749646"/>
    </source>
</evidence>
<evidence type="ECO:0000313" key="3">
    <source>
        <dbReference type="EMBL" id="KAF9976017.1"/>
    </source>
</evidence>
<name>A0A9P6JGL4_9FUNG</name>
<organism evidence="3 4">
    <name type="scientific">Modicella reniformis</name>
    <dbReference type="NCBI Taxonomy" id="1440133"/>
    <lineage>
        <taxon>Eukaryota</taxon>
        <taxon>Fungi</taxon>
        <taxon>Fungi incertae sedis</taxon>
        <taxon>Mucoromycota</taxon>
        <taxon>Mortierellomycotina</taxon>
        <taxon>Mortierellomycetes</taxon>
        <taxon>Mortierellales</taxon>
        <taxon>Mortierellaceae</taxon>
        <taxon>Modicella</taxon>
    </lineage>
</organism>
<feature type="region of interest" description="Disordered" evidence="1">
    <location>
        <begin position="197"/>
        <end position="253"/>
    </location>
</feature>
<sequence length="316" mass="35867">MVGAAARRTPSVTRRHPQQHLPPQQPQPFQQQHPLGRPSPPSPVLLHQQKPVYISTPVWFSYRFSMLLLPFAVGMGFLVSMLDRSETMWSRGLSIVGSVVCYMTCWGFVVTSMKRQQRLLQQQQQQQQQQQIHHQVHVNQEYRFPNNLSSTNNNINNMFNINNSGGHAPFAMEYEFEVYDTFTPSYSTNSYNSTNYYGHPHHRQASVTTTTDSTTLAGPGVQPQNRGASVNNNSSNNNNNGNETSNNNNDDDDRVSAPLLSWLSPKMFSLVHWMVSSRFVQDLVTRITKRIEMAMDDCSEFLGITRVGKPTPLSSF</sequence>
<evidence type="ECO:0000256" key="1">
    <source>
        <dbReference type="SAM" id="MobiDB-lite"/>
    </source>
</evidence>
<feature type="region of interest" description="Disordered" evidence="1">
    <location>
        <begin position="1"/>
        <end position="42"/>
    </location>
</feature>
<keyword evidence="4" id="KW-1185">Reference proteome</keyword>
<accession>A0A9P6JGL4</accession>
<proteinExistence type="predicted"/>
<reference evidence="3" key="1">
    <citation type="journal article" date="2020" name="Fungal Divers.">
        <title>Resolving the Mortierellaceae phylogeny through synthesis of multi-gene phylogenetics and phylogenomics.</title>
        <authorList>
            <person name="Vandepol N."/>
            <person name="Liber J."/>
            <person name="Desiro A."/>
            <person name="Na H."/>
            <person name="Kennedy M."/>
            <person name="Barry K."/>
            <person name="Grigoriev I.V."/>
            <person name="Miller A.N."/>
            <person name="O'Donnell K."/>
            <person name="Stajich J.E."/>
            <person name="Bonito G."/>
        </authorList>
    </citation>
    <scope>NUCLEOTIDE SEQUENCE</scope>
    <source>
        <strain evidence="3">MES-2147</strain>
    </source>
</reference>
<dbReference type="OrthoDB" id="2445284at2759"/>
<evidence type="ECO:0000256" key="2">
    <source>
        <dbReference type="SAM" id="Phobius"/>
    </source>
</evidence>
<protein>
    <submittedName>
        <fullName evidence="3">Uncharacterized protein</fullName>
    </submittedName>
</protein>
<keyword evidence="2" id="KW-0812">Transmembrane</keyword>
<comment type="caution">
    <text evidence="3">The sequence shown here is derived from an EMBL/GenBank/DDBJ whole genome shotgun (WGS) entry which is preliminary data.</text>
</comment>
<gene>
    <name evidence="3" type="ORF">BGZ65_007998</name>
</gene>